<keyword evidence="2" id="KW-1185">Reference proteome</keyword>
<evidence type="ECO:0000313" key="1">
    <source>
        <dbReference type="EMBL" id="PST36708.1"/>
    </source>
</evidence>
<dbReference type="AlphaFoldDB" id="A0A2T3FN40"/>
<dbReference type="RefSeq" id="WP_107030540.1">
    <property type="nucleotide sequence ID" value="NZ_PYLQ01000025.1"/>
</dbReference>
<evidence type="ECO:0000313" key="2">
    <source>
        <dbReference type="Proteomes" id="UP000240974"/>
    </source>
</evidence>
<dbReference type="EMBL" id="PYLQ01000025">
    <property type="protein sequence ID" value="PST36708.1"/>
    <property type="molecule type" value="Genomic_DNA"/>
</dbReference>
<reference evidence="1 2" key="1">
    <citation type="journal article" date="2019" name="Int. J. Syst. Evol. Microbiol.">
        <title>Faecalibacillus intestinalis gen. nov., sp. nov. and Faecalibacillus faecis sp. nov., isolated from human faeces.</title>
        <authorList>
            <person name="Seo B."/>
            <person name="Jeon K."/>
            <person name="Baek I."/>
            <person name="Lee Y.M."/>
            <person name="Baek K."/>
            <person name="Ko G."/>
        </authorList>
    </citation>
    <scope>NUCLEOTIDE SEQUENCE [LARGE SCALE GENOMIC DNA]</scope>
    <source>
        <strain evidence="1 2">SNUG30099</strain>
    </source>
</reference>
<gene>
    <name evidence="1" type="ORF">C7U54_12695</name>
</gene>
<organism evidence="1 2">
    <name type="scientific">Faecalibacillus intestinalis</name>
    <dbReference type="NCBI Taxonomy" id="1982626"/>
    <lineage>
        <taxon>Bacteria</taxon>
        <taxon>Bacillati</taxon>
        <taxon>Bacillota</taxon>
        <taxon>Erysipelotrichia</taxon>
        <taxon>Erysipelotrichales</taxon>
        <taxon>Coprobacillaceae</taxon>
        <taxon>Faecalibacillus</taxon>
    </lineage>
</organism>
<proteinExistence type="predicted"/>
<comment type="caution">
    <text evidence="1">The sequence shown here is derived from an EMBL/GenBank/DDBJ whole genome shotgun (WGS) entry which is preliminary data.</text>
</comment>
<dbReference type="Proteomes" id="UP000240974">
    <property type="component" value="Unassembled WGS sequence"/>
</dbReference>
<protein>
    <submittedName>
        <fullName evidence="1">Uncharacterized protein</fullName>
    </submittedName>
</protein>
<name>A0A2T3FN40_9FIRM</name>
<accession>A0A2T3FN40</accession>
<sequence>MKFDRINVNRLDDIGYVIDKEKFLKFVNDFRIIGVHWSQPTNISASYFLRLLQDGSKARARGFGKQSYIENDESSNQLSEFYDKLFDHGALWKLENGRVICTAMPYSDEKIVLDEFERLKNKCEYPDDVILNFLDKKYKFRKNGDIMVVISFDEI</sequence>